<keyword evidence="1" id="KW-0175">Coiled coil</keyword>
<proteinExistence type="predicted"/>
<feature type="coiled-coil region" evidence="1">
    <location>
        <begin position="555"/>
        <end position="612"/>
    </location>
</feature>
<protein>
    <submittedName>
        <fullName evidence="3">Uncharacterized protein</fullName>
    </submittedName>
</protein>
<reference evidence="4" key="1">
    <citation type="submission" date="2016-05" db="EMBL/GenBank/DDBJ databases">
        <authorList>
            <person name="Naeem Raeece"/>
        </authorList>
    </citation>
    <scope>NUCLEOTIDE SEQUENCE [LARGE SCALE GENOMIC DNA]</scope>
</reference>
<dbReference type="Proteomes" id="UP000078555">
    <property type="component" value="Unassembled WGS sequence"/>
</dbReference>
<dbReference type="Gene3D" id="1.20.5.2950">
    <property type="match status" value="1"/>
</dbReference>
<name>A0A1A8Z109_PLAOA</name>
<feature type="region of interest" description="Disordered" evidence="2">
    <location>
        <begin position="495"/>
        <end position="519"/>
    </location>
</feature>
<sequence length="697" mass="80894">MPLLRMPLSCTCPHVHEQDVIEKRERSQRAVYLHKNNFRRRENITLVDKKKDRGEDSTSSLNLPNEIEKNEKIPSMLYLLCSDNLKNGWISKIKHSYKCNYNNNKLSKTEKRICYKSINSHCRKKNWTNGVYNQKSQFSILNSASLKKNKVRVNSSMNNNNDILTTSHNLYDKRNSSISYTYEECINKYNCKSFLRNENTFYFKKNNSPQKKGIAYTKFSTERCFKGRDIMMAKQREKTYSIKIRTVGRSNDKTSIQYLSHGKRVNRSQIPTAAVITRTHNAHRSRGKVSHGRSAYSKGSDNNGVPCGTLCGAPCNVRYGMHCYVNTPLVHNRFRDGPSVLFEKGALGSMAREGFIGHKNNAKGNKYLVNNFYSCKNEIKRNYNNVLKSKWSNIPYHIKNNNITPPFINLKYSSYNCLCCHPTPLYFDFSSRCGNVNRKINCTISRREKGKIMTDLRREEKKDASSMGKKTNICSPFLFRRSPFFCEKRKKRHAHPHTHAQEFSNKSNHIDSKKSGSDICRDSGKTECSHGSINLNTRHYIQMLLKGEKEAQGIIDKAYKNRDELRKIMNKMIEDEMEKFKEKEKLLYEKKCKKVETKLKNSEQAMQNELQTVLAQTESISLNIEDLSNYIVNRIVNVDLTLSCDLLKHCLPIRDILNVHSDEEKSKHAIKDIKKDTGIIDQSENSPIHHYNQRRDS</sequence>
<accession>A0A1A8Z109</accession>
<feature type="region of interest" description="Disordered" evidence="2">
    <location>
        <begin position="279"/>
        <end position="298"/>
    </location>
</feature>
<organism evidence="3 4">
    <name type="scientific">Plasmodium ovale wallikeri</name>
    <dbReference type="NCBI Taxonomy" id="864142"/>
    <lineage>
        <taxon>Eukaryota</taxon>
        <taxon>Sar</taxon>
        <taxon>Alveolata</taxon>
        <taxon>Apicomplexa</taxon>
        <taxon>Aconoidasida</taxon>
        <taxon>Haemosporida</taxon>
        <taxon>Plasmodiidae</taxon>
        <taxon>Plasmodium</taxon>
        <taxon>Plasmodium (Plasmodium)</taxon>
    </lineage>
</organism>
<evidence type="ECO:0000313" key="3">
    <source>
        <dbReference type="EMBL" id="SBT37508.1"/>
    </source>
</evidence>
<dbReference type="AlphaFoldDB" id="A0A1A8Z109"/>
<evidence type="ECO:0000256" key="1">
    <source>
        <dbReference type="SAM" id="Coils"/>
    </source>
</evidence>
<keyword evidence="4" id="KW-1185">Reference proteome</keyword>
<feature type="compositionally biased region" description="Basic and acidic residues" evidence="2">
    <location>
        <begin position="508"/>
        <end position="519"/>
    </location>
</feature>
<gene>
    <name evidence="3" type="ORF">POVWA1_036000</name>
</gene>
<evidence type="ECO:0000313" key="4">
    <source>
        <dbReference type="Proteomes" id="UP000078555"/>
    </source>
</evidence>
<feature type="compositionally biased region" description="Basic residues" evidence="2">
    <location>
        <begin position="280"/>
        <end position="291"/>
    </location>
</feature>
<evidence type="ECO:0000256" key="2">
    <source>
        <dbReference type="SAM" id="MobiDB-lite"/>
    </source>
</evidence>
<dbReference type="EMBL" id="FLRD01000106">
    <property type="protein sequence ID" value="SBT37508.1"/>
    <property type="molecule type" value="Genomic_DNA"/>
</dbReference>